<proteinExistence type="predicted"/>
<dbReference type="Pfam" id="PF09537">
    <property type="entry name" value="DUF2383"/>
    <property type="match status" value="1"/>
</dbReference>
<organism evidence="2 3">
    <name type="scientific">Gottschalkia acidurici (strain ATCC 7906 / DSM 604 / BCRC 14475 / CIP 104303 / KCTC 5404 / NCIMB 10678 / 9a)</name>
    <name type="common">Clostridium acidurici</name>
    <dbReference type="NCBI Taxonomy" id="1128398"/>
    <lineage>
        <taxon>Bacteria</taxon>
        <taxon>Bacillati</taxon>
        <taxon>Bacillota</taxon>
        <taxon>Tissierellia</taxon>
        <taxon>Tissierellales</taxon>
        <taxon>Gottschalkiaceae</taxon>
        <taxon>Gottschalkia</taxon>
    </lineage>
</organism>
<evidence type="ECO:0000313" key="2">
    <source>
        <dbReference type="EMBL" id="AFS78479.1"/>
    </source>
</evidence>
<gene>
    <name evidence="2" type="ordered locus">Curi_c14690</name>
</gene>
<dbReference type="InterPro" id="IPR009078">
    <property type="entry name" value="Ferritin-like_SF"/>
</dbReference>
<dbReference type="SUPFAM" id="SSF47240">
    <property type="entry name" value="Ferritin-like"/>
    <property type="match status" value="1"/>
</dbReference>
<dbReference type="Proteomes" id="UP000006094">
    <property type="component" value="Chromosome"/>
</dbReference>
<accession>K0AYZ5</accession>
<dbReference type="RefSeq" id="WP_014967616.1">
    <property type="nucleotide sequence ID" value="NC_018664.1"/>
</dbReference>
<dbReference type="AlphaFoldDB" id="K0AYZ5"/>
<evidence type="ECO:0000259" key="1">
    <source>
        <dbReference type="Pfam" id="PF09537"/>
    </source>
</evidence>
<name>K0AYZ5_GOTA9</name>
<protein>
    <recommendedName>
        <fullName evidence="1">DUF2383 domain-containing protein</fullName>
    </recommendedName>
</protein>
<sequence>MSNNLETIESLNELLKGEYMAIESFNNFISRVEDENVKDCFQDVQKQHRESISTLASYIQDIGGQPHENIGIKGTMGEIMINIDLGSKANDNEVIKKAIEGETKGINMAEKVLRGKLDDKSRDLSGEILQSHRKSIKKLKNLI</sequence>
<reference evidence="2 3" key="1">
    <citation type="journal article" date="2012" name="PLoS ONE">
        <title>The purine-utilizing bacterium Clostridium acidurici 9a: a genome-guided metabolic reconsideration.</title>
        <authorList>
            <person name="Hartwich K."/>
            <person name="Poehlein A."/>
            <person name="Daniel R."/>
        </authorList>
    </citation>
    <scope>NUCLEOTIDE SEQUENCE [LARGE SCALE GENOMIC DNA]</scope>
    <source>
        <strain evidence="3">ATCC 7906 / DSM 604 / BCRC 14475 / CIP 104303 / KCTC 5404 / NCIMB 10678 / 9a</strain>
    </source>
</reference>
<dbReference type="STRING" id="1128398.Curi_c14690"/>
<feature type="domain" description="DUF2383" evidence="1">
    <location>
        <begin position="7"/>
        <end position="114"/>
    </location>
</feature>
<dbReference type="eggNOG" id="COG1633">
    <property type="taxonomic scope" value="Bacteria"/>
</dbReference>
<dbReference type="Gene3D" id="1.20.1260.10">
    <property type="match status" value="1"/>
</dbReference>
<dbReference type="InterPro" id="IPR019052">
    <property type="entry name" value="DUF2383"/>
</dbReference>
<dbReference type="CDD" id="cd00657">
    <property type="entry name" value="Ferritin_like"/>
    <property type="match status" value="1"/>
</dbReference>
<keyword evidence="3" id="KW-1185">Reference proteome</keyword>
<evidence type="ECO:0000313" key="3">
    <source>
        <dbReference type="Proteomes" id="UP000006094"/>
    </source>
</evidence>
<dbReference type="OrthoDB" id="1706687at2"/>
<dbReference type="EMBL" id="CP003326">
    <property type="protein sequence ID" value="AFS78479.1"/>
    <property type="molecule type" value="Genomic_DNA"/>
</dbReference>
<dbReference type="KEGG" id="cad:Curi_c14690"/>
<dbReference type="HOGENOM" id="CLU_130299_0_0_9"/>
<dbReference type="InterPro" id="IPR012347">
    <property type="entry name" value="Ferritin-like"/>
</dbReference>